<evidence type="ECO:0000256" key="1">
    <source>
        <dbReference type="ARBA" id="ARBA00022630"/>
    </source>
</evidence>
<protein>
    <submittedName>
        <fullName evidence="7">Nitroreductase family protein</fullName>
    </submittedName>
</protein>
<evidence type="ECO:0000313" key="8">
    <source>
        <dbReference type="Proteomes" id="UP000018679"/>
    </source>
</evidence>
<dbReference type="AlphaFoldDB" id="A0AAI9NEV5"/>
<dbReference type="GO" id="GO:0016491">
    <property type="term" value="F:oxidoreductase activity"/>
    <property type="evidence" value="ECO:0007669"/>
    <property type="project" value="UniProtKB-KW"/>
</dbReference>
<proteinExistence type="predicted"/>
<dbReference type="InterPro" id="IPR000415">
    <property type="entry name" value="Nitroreductase-like"/>
</dbReference>
<evidence type="ECO:0000256" key="5">
    <source>
        <dbReference type="SAM" id="MobiDB-lite"/>
    </source>
</evidence>
<evidence type="ECO:0000313" key="7">
    <source>
        <dbReference type="EMBL" id="ETH31196.1"/>
    </source>
</evidence>
<evidence type="ECO:0000256" key="4">
    <source>
        <dbReference type="ARBA" id="ARBA00023002"/>
    </source>
</evidence>
<dbReference type="SUPFAM" id="SSF55469">
    <property type="entry name" value="FMN-dependent nitroreductase-like"/>
    <property type="match status" value="1"/>
</dbReference>
<comment type="caution">
    <text evidence="7">The sequence shown here is derived from an EMBL/GenBank/DDBJ whole genome shotgun (WGS) entry which is preliminary data.</text>
</comment>
<keyword evidence="1" id="KW-0285">Flavoprotein</keyword>
<reference evidence="7 8" key="1">
    <citation type="journal article" date="2013" name="Genome Announc.">
        <title>Genome Sequences of 28 Bordetella pertussis U.S. Outbreak Strains Dating from 2010 to 2012.</title>
        <authorList>
            <person name="Harvill E.T."/>
            <person name="Goodfield L.L."/>
            <person name="Ivanov Y."/>
            <person name="Meyer J.A."/>
            <person name="Newth C."/>
            <person name="Cassiday P."/>
            <person name="Tondella M.L."/>
            <person name="Liao P."/>
            <person name="Zimmerman J."/>
            <person name="Meert K."/>
            <person name="Wessel D."/>
            <person name="Berger J."/>
            <person name="Dean J.M."/>
            <person name="Holubkov R."/>
            <person name="Burr J."/>
            <person name="Liu T."/>
            <person name="Brinkac L."/>
            <person name="Kim M."/>
            <person name="Losada L."/>
        </authorList>
    </citation>
    <scope>NUCLEOTIDE SEQUENCE [LARGE SCALE GENOMIC DNA]</scope>
    <source>
        <strain evidence="7 8">CHLA-26</strain>
    </source>
</reference>
<feature type="region of interest" description="Disordered" evidence="5">
    <location>
        <begin position="215"/>
        <end position="235"/>
    </location>
</feature>
<dbReference type="CDD" id="cd02148">
    <property type="entry name" value="RutE-like"/>
    <property type="match status" value="1"/>
</dbReference>
<dbReference type="EMBL" id="AXSB02000022">
    <property type="protein sequence ID" value="ETH31196.1"/>
    <property type="molecule type" value="Genomic_DNA"/>
</dbReference>
<evidence type="ECO:0000256" key="2">
    <source>
        <dbReference type="ARBA" id="ARBA00022643"/>
    </source>
</evidence>
<dbReference type="NCBIfam" id="NF003768">
    <property type="entry name" value="PRK05365.1"/>
    <property type="match status" value="1"/>
</dbReference>
<accession>A0AAI9NEV5</accession>
<dbReference type="PANTHER" id="PTHR43543">
    <property type="entry name" value="MALONIC SEMIALDEHYDE REDUCTASE RUTE-RELATED"/>
    <property type="match status" value="1"/>
</dbReference>
<dbReference type="PANTHER" id="PTHR43543:SF1">
    <property type="entry name" value="MALONIC SEMIALDEHYDE REDUCTASE RUTE-RELATED"/>
    <property type="match status" value="1"/>
</dbReference>
<keyword evidence="2" id="KW-0288">FMN</keyword>
<feature type="domain" description="Nitroreductase" evidence="6">
    <location>
        <begin position="55"/>
        <end position="192"/>
    </location>
</feature>
<dbReference type="Gene3D" id="3.40.109.10">
    <property type="entry name" value="NADH Oxidase"/>
    <property type="match status" value="1"/>
</dbReference>
<evidence type="ECO:0000259" key="6">
    <source>
        <dbReference type="Pfam" id="PF00881"/>
    </source>
</evidence>
<dbReference type="Proteomes" id="UP000018679">
    <property type="component" value="Unassembled WGS sequence"/>
</dbReference>
<dbReference type="InterPro" id="IPR050461">
    <property type="entry name" value="Nitroreductase_HadB/RutE"/>
</dbReference>
<dbReference type="InterPro" id="IPR023936">
    <property type="entry name" value="RutE-like"/>
</dbReference>
<evidence type="ECO:0000256" key="3">
    <source>
        <dbReference type="ARBA" id="ARBA00022857"/>
    </source>
</evidence>
<organism evidence="7 8">
    <name type="scientific">Bordetella pertussis CHLA-26</name>
    <dbReference type="NCBI Taxonomy" id="1331284"/>
    <lineage>
        <taxon>Bacteria</taxon>
        <taxon>Pseudomonadati</taxon>
        <taxon>Pseudomonadota</taxon>
        <taxon>Betaproteobacteria</taxon>
        <taxon>Burkholderiales</taxon>
        <taxon>Alcaligenaceae</taxon>
        <taxon>Bordetella</taxon>
    </lineage>
</organism>
<gene>
    <name evidence="7" type="ORF">L566_2686</name>
</gene>
<keyword evidence="3" id="KW-0521">NADP</keyword>
<name>A0AAI9NEV5_BORPT</name>
<sequence>MSRFMHQTVLFIPYFDAFQALKICQSQSSTPARPMNAPLSLAAQEQIFQAARTFNRYTEQSISDATLHELYELMKWGPTAMNSQPGRFIFLRSAEARQRLAPALSPGNLEKTLAAPVTVIVAQDTQFYEHLPTQFSAYDARPVFENNADAARATAMRNSSLQGAYLIVAARMLGLDAGPMSGFDAAKVDAEFFPDGRCRANFLVNLGYGDPAGNYPRGPPPGLRHRGANPLIARP</sequence>
<dbReference type="Pfam" id="PF00881">
    <property type="entry name" value="Nitroreductase"/>
    <property type="match status" value="1"/>
</dbReference>
<dbReference type="InterPro" id="IPR029479">
    <property type="entry name" value="Nitroreductase"/>
</dbReference>
<keyword evidence="4" id="KW-0560">Oxidoreductase</keyword>